<dbReference type="InterPro" id="IPR025451">
    <property type="entry name" value="DUF4211"/>
</dbReference>
<evidence type="ECO:0000259" key="2">
    <source>
        <dbReference type="Pfam" id="PF13926"/>
    </source>
</evidence>
<dbReference type="EMBL" id="JAHFZB010000007">
    <property type="protein sequence ID" value="KAK6487501.1"/>
    <property type="molecule type" value="Genomic_DNA"/>
</dbReference>
<dbReference type="Pfam" id="PF13926">
    <property type="entry name" value="DUF4211"/>
    <property type="match status" value="1"/>
</dbReference>
<feature type="compositionally biased region" description="Acidic residues" evidence="1">
    <location>
        <begin position="52"/>
        <end position="68"/>
    </location>
</feature>
<proteinExistence type="predicted"/>
<feature type="region of interest" description="Disordered" evidence="1">
    <location>
        <begin position="29"/>
        <end position="74"/>
    </location>
</feature>
<protein>
    <submittedName>
        <fullName evidence="3">Coiled-coil domain-containing protein 82-like</fullName>
    </submittedName>
</protein>
<evidence type="ECO:0000256" key="1">
    <source>
        <dbReference type="SAM" id="MobiDB-lite"/>
    </source>
</evidence>
<gene>
    <name evidence="3" type="ORF">HHUSO_G8696</name>
</gene>
<name>A0ABR0ZSI2_HUSHU</name>
<evidence type="ECO:0000313" key="3">
    <source>
        <dbReference type="EMBL" id="KAK6487501.1"/>
    </source>
</evidence>
<organism evidence="3 4">
    <name type="scientific">Huso huso</name>
    <name type="common">Beluga</name>
    <name type="synonym">Acipenser huso</name>
    <dbReference type="NCBI Taxonomy" id="61971"/>
    <lineage>
        <taxon>Eukaryota</taxon>
        <taxon>Metazoa</taxon>
        <taxon>Chordata</taxon>
        <taxon>Craniata</taxon>
        <taxon>Vertebrata</taxon>
        <taxon>Euteleostomi</taxon>
        <taxon>Actinopterygii</taxon>
        <taxon>Chondrostei</taxon>
        <taxon>Acipenseriformes</taxon>
        <taxon>Acipenseridae</taxon>
        <taxon>Huso</taxon>
    </lineage>
</organism>
<dbReference type="PANTHER" id="PTHR14689">
    <property type="entry name" value="PHORBOL-ESTER_DAG-TYPE DOMAIN-CONTAINING PROTEIN"/>
    <property type="match status" value="1"/>
</dbReference>
<feature type="domain" description="DUF4211" evidence="2">
    <location>
        <begin position="98"/>
        <end position="211"/>
    </location>
</feature>
<keyword evidence="4" id="KW-1185">Reference proteome</keyword>
<reference evidence="3 4" key="1">
    <citation type="submission" date="2021-05" db="EMBL/GenBank/DDBJ databases">
        <authorList>
            <person name="Zahm M."/>
            <person name="Klopp C."/>
            <person name="Cabau C."/>
            <person name="Kuhl H."/>
            <person name="Suciu R."/>
            <person name="Ciorpac M."/>
            <person name="Holostenco D."/>
            <person name="Gessner J."/>
            <person name="Wuertz S."/>
            <person name="Hohne C."/>
            <person name="Stock M."/>
            <person name="Gislard M."/>
            <person name="Lluch J."/>
            <person name="Milhes M."/>
            <person name="Lampietro C."/>
            <person name="Lopez Roques C."/>
            <person name="Donnadieu C."/>
            <person name="Du K."/>
            <person name="Schartl M."/>
            <person name="Guiguen Y."/>
        </authorList>
    </citation>
    <scope>NUCLEOTIDE SEQUENCE [LARGE SCALE GENOMIC DNA]</scope>
    <source>
        <strain evidence="3">Hh-F2</strain>
        <tissue evidence="3">Blood</tissue>
    </source>
</reference>
<evidence type="ECO:0000313" key="4">
    <source>
        <dbReference type="Proteomes" id="UP001369086"/>
    </source>
</evidence>
<sequence>MFVRRKRCRRLTVTDSESSSLDKEDITTTAFDGNDNVDFDDDGVEEHNENQENSEENSQESLFEDDFLTDGGSSQENLQRAEVRELLSQNGVPVYLGFEAHFHRVVQALITDAVKGNFLAQVLYGIGNKDKSAKEMLASLDYLDKCVEPQLGALRPGYSWQTQYTNYLDAYSCLDFNEQGAIEMKCQACSKNRMCKYKITLSGSDYDKKTLKRDIFLDDERVVQVGSLCAEKTRLYHQLRHFKYNLHQDCISVVQNYPANNEADERIKHILAQLDKGWIQEQRNQLSDLIENAANFWEKAQKMIEEMRSVWG</sequence>
<dbReference type="PANTHER" id="PTHR14689:SF0">
    <property type="entry name" value="COILED-COIL DOMAIN-CONTAINING PROTEIN 82"/>
    <property type="match status" value="1"/>
</dbReference>
<comment type="caution">
    <text evidence="3">The sequence shown here is derived from an EMBL/GenBank/DDBJ whole genome shotgun (WGS) entry which is preliminary data.</text>
</comment>
<dbReference type="Proteomes" id="UP001369086">
    <property type="component" value="Unassembled WGS sequence"/>
</dbReference>
<accession>A0ABR0ZSI2</accession>
<feature type="compositionally biased region" description="Acidic residues" evidence="1">
    <location>
        <begin position="35"/>
        <end position="44"/>
    </location>
</feature>